<dbReference type="SUPFAM" id="SSF52058">
    <property type="entry name" value="L domain-like"/>
    <property type="match status" value="2"/>
</dbReference>
<name>A0A7J7LV36_9MAGN</name>
<evidence type="ECO:0000256" key="1">
    <source>
        <dbReference type="ARBA" id="ARBA00022737"/>
    </source>
</evidence>
<reference evidence="4 5" key="1">
    <citation type="journal article" date="2020" name="IScience">
        <title>Genome Sequencing of the Endangered Kingdonia uniflora (Circaeasteraceae, Ranunculales) Reveals Potential Mechanisms of Evolutionary Specialization.</title>
        <authorList>
            <person name="Sun Y."/>
            <person name="Deng T."/>
            <person name="Zhang A."/>
            <person name="Moore M.J."/>
            <person name="Landis J.B."/>
            <person name="Lin N."/>
            <person name="Zhang H."/>
            <person name="Zhang X."/>
            <person name="Huang J."/>
            <person name="Zhang X."/>
            <person name="Sun H."/>
            <person name="Wang H."/>
        </authorList>
    </citation>
    <scope>NUCLEOTIDE SEQUENCE [LARGE SCALE GENOMIC DNA]</scope>
    <source>
        <strain evidence="4">TB1705</strain>
        <tissue evidence="4">Leaf</tissue>
    </source>
</reference>
<dbReference type="Pfam" id="PF25019">
    <property type="entry name" value="LRR_R13L1-DRL21"/>
    <property type="match status" value="1"/>
</dbReference>
<dbReference type="EMBL" id="JACGCM010001978">
    <property type="protein sequence ID" value="KAF6146418.1"/>
    <property type="molecule type" value="Genomic_DNA"/>
</dbReference>
<feature type="domain" description="R13L1/DRL21-like LRR repeat region" evidence="3">
    <location>
        <begin position="8"/>
        <end position="126"/>
    </location>
</feature>
<dbReference type="Gene3D" id="3.80.10.10">
    <property type="entry name" value="Ribonuclease Inhibitor"/>
    <property type="match status" value="2"/>
</dbReference>
<evidence type="ECO:0000259" key="2">
    <source>
        <dbReference type="Pfam" id="PF23598"/>
    </source>
</evidence>
<feature type="domain" description="Disease resistance R13L4/SHOC-2-like LRR" evidence="2">
    <location>
        <begin position="314"/>
        <end position="495"/>
    </location>
</feature>
<proteinExistence type="predicted"/>
<evidence type="ECO:0000313" key="5">
    <source>
        <dbReference type="Proteomes" id="UP000541444"/>
    </source>
</evidence>
<dbReference type="Proteomes" id="UP000541444">
    <property type="component" value="Unassembled WGS sequence"/>
</dbReference>
<sequence>MSEEGCQLRELSNLNNLRGSLAIADIRGGGSKESINLKSKEHIRKLQLEFLKYQRDDDGSAIELFEPHPNLEELVVWYYGGSKFPNWMEFQSSSIMLRRLQISECRNLEILPPWANLESLQCLFLTGLDSMSPMGLFNGLEASSTTVAYPNLKELTIRNMKHWEEWVMEISSEDINVMPLLRDLYILNCPVLKSVPHQILSQSVKILFISDCPELIISWLPPLLEELTLDGDAGSLSRSLPFNDNTSLKEGWIRLLICCAIKVGDGIGIISRIPNFEITVRQGYNEGQLHTKIHKPLYFVRTVDLSCVAIETLPNEVGSLIHLRYLDLSKTKLVELPESVCNLRNLQTLKLTSCEKLPRLPEGLRKLVNLRHLELNYTDALECLPKGIEELRCLQTLSMFVMSEKGCQLRELSNLNNLRGSLAIADIRGGGSKESINLKSKEHIRTLGLQFVKEDYKGERDDSKNLRTFFVWGLFSGLEASSITVAYPNLKELIINGQKHWEEWVMETSSEDINLMPLLQRLDIYECPILKSLPHQILSQLVRILFIVNCPELTISCLPPLLEELIFDGDAGSPFSDNTSLKVMRIQYPPHSTLPQGLS</sequence>
<keyword evidence="5" id="KW-1185">Reference proteome</keyword>
<dbReference type="InterPro" id="IPR056789">
    <property type="entry name" value="LRR_R13L1-DRL21"/>
</dbReference>
<organism evidence="4 5">
    <name type="scientific">Kingdonia uniflora</name>
    <dbReference type="NCBI Taxonomy" id="39325"/>
    <lineage>
        <taxon>Eukaryota</taxon>
        <taxon>Viridiplantae</taxon>
        <taxon>Streptophyta</taxon>
        <taxon>Embryophyta</taxon>
        <taxon>Tracheophyta</taxon>
        <taxon>Spermatophyta</taxon>
        <taxon>Magnoliopsida</taxon>
        <taxon>Ranunculales</taxon>
        <taxon>Circaeasteraceae</taxon>
        <taxon>Kingdonia</taxon>
    </lineage>
</organism>
<keyword evidence="1" id="KW-0677">Repeat</keyword>
<gene>
    <name evidence="4" type="ORF">GIB67_024067</name>
</gene>
<dbReference type="AlphaFoldDB" id="A0A7J7LV36"/>
<dbReference type="InterPro" id="IPR055414">
    <property type="entry name" value="LRR_R13L4/SHOC2-like"/>
</dbReference>
<evidence type="ECO:0000313" key="4">
    <source>
        <dbReference type="EMBL" id="KAF6146418.1"/>
    </source>
</evidence>
<dbReference type="PANTHER" id="PTHR47186:SF3">
    <property type="entry name" value="OS09G0267800 PROTEIN"/>
    <property type="match status" value="1"/>
</dbReference>
<accession>A0A7J7LV36</accession>
<evidence type="ECO:0000259" key="3">
    <source>
        <dbReference type="Pfam" id="PF25019"/>
    </source>
</evidence>
<protein>
    <recommendedName>
        <fullName evidence="6">Disease resistance RPP13-like protein 1</fullName>
    </recommendedName>
</protein>
<dbReference type="Pfam" id="PF23598">
    <property type="entry name" value="LRR_14"/>
    <property type="match status" value="1"/>
</dbReference>
<dbReference type="PANTHER" id="PTHR47186">
    <property type="entry name" value="LEUCINE-RICH REPEAT-CONTAINING PROTEIN 57"/>
    <property type="match status" value="1"/>
</dbReference>
<dbReference type="InterPro" id="IPR032675">
    <property type="entry name" value="LRR_dom_sf"/>
</dbReference>
<evidence type="ECO:0008006" key="6">
    <source>
        <dbReference type="Google" id="ProtNLM"/>
    </source>
</evidence>
<comment type="caution">
    <text evidence="4">The sequence shown here is derived from an EMBL/GenBank/DDBJ whole genome shotgun (WGS) entry which is preliminary data.</text>
</comment>